<evidence type="ECO:0000259" key="2">
    <source>
        <dbReference type="PROSITE" id="PS51194"/>
    </source>
</evidence>
<protein>
    <submittedName>
        <fullName evidence="3">Helicase</fullName>
    </submittedName>
</protein>
<dbReference type="SMART" id="SM00490">
    <property type="entry name" value="HELICc"/>
    <property type="match status" value="1"/>
</dbReference>
<feature type="domain" description="Helicase ATP-binding" evidence="1">
    <location>
        <begin position="174"/>
        <end position="365"/>
    </location>
</feature>
<keyword evidence="3" id="KW-0547">Nucleotide-binding</keyword>
<dbReference type="PANTHER" id="PTHR33418">
    <property type="entry name" value="HELICASE-ASSOCIATED"/>
    <property type="match status" value="1"/>
</dbReference>
<feature type="domain" description="Helicase C-terminal" evidence="2">
    <location>
        <begin position="435"/>
        <end position="602"/>
    </location>
</feature>
<dbReference type="InterPro" id="IPR005114">
    <property type="entry name" value="Helicase_assoc"/>
</dbReference>
<dbReference type="SMART" id="SM00487">
    <property type="entry name" value="DEXDc"/>
    <property type="match status" value="1"/>
</dbReference>
<dbReference type="InterPro" id="IPR006935">
    <property type="entry name" value="Helicase/UvrB_N"/>
</dbReference>
<dbReference type="Gene3D" id="6.10.140.530">
    <property type="match status" value="9"/>
</dbReference>
<dbReference type="EMBL" id="QMEU01000007">
    <property type="protein sequence ID" value="RAU98777.1"/>
    <property type="molecule type" value="Genomic_DNA"/>
</dbReference>
<organism evidence="3 4">
    <name type="scientific">Mycobacterium colombiense</name>
    <dbReference type="NCBI Taxonomy" id="339268"/>
    <lineage>
        <taxon>Bacteria</taxon>
        <taxon>Bacillati</taxon>
        <taxon>Actinomycetota</taxon>
        <taxon>Actinomycetes</taxon>
        <taxon>Mycobacteriales</taxon>
        <taxon>Mycobacteriaceae</taxon>
        <taxon>Mycobacterium</taxon>
        <taxon>Mycobacterium avium complex (MAC)</taxon>
    </lineage>
</organism>
<dbReference type="GO" id="GO:0005524">
    <property type="term" value="F:ATP binding"/>
    <property type="evidence" value="ECO:0007669"/>
    <property type="project" value="InterPro"/>
</dbReference>
<dbReference type="Pfam" id="PF13156">
    <property type="entry name" value="Mrr_cat_2"/>
    <property type="match status" value="1"/>
</dbReference>
<dbReference type="InterPro" id="IPR001650">
    <property type="entry name" value="Helicase_C-like"/>
</dbReference>
<dbReference type="PANTHER" id="PTHR33418:SF1">
    <property type="entry name" value="HELICASE-ASSOCIATED DOMAIN-CONTAINING PROTEIN"/>
    <property type="match status" value="1"/>
</dbReference>
<evidence type="ECO:0000259" key="1">
    <source>
        <dbReference type="PROSITE" id="PS51192"/>
    </source>
</evidence>
<dbReference type="PROSITE" id="PS51194">
    <property type="entry name" value="HELICASE_CTER"/>
    <property type="match status" value="1"/>
</dbReference>
<reference evidence="3 4" key="1">
    <citation type="submission" date="2018-06" db="EMBL/GenBank/DDBJ databases">
        <title>NTM in soil in Japan.</title>
        <authorList>
            <person name="Ohya K."/>
        </authorList>
    </citation>
    <scope>NUCLEOTIDE SEQUENCE [LARGE SCALE GENOMIC DNA]</scope>
    <source>
        <strain evidence="3 4">GF76</strain>
    </source>
</reference>
<evidence type="ECO:0000313" key="3">
    <source>
        <dbReference type="EMBL" id="RAU98777.1"/>
    </source>
</evidence>
<dbReference type="Pfam" id="PF00271">
    <property type="entry name" value="Helicase_C"/>
    <property type="match status" value="1"/>
</dbReference>
<keyword evidence="3" id="KW-0067">ATP-binding</keyword>
<dbReference type="SUPFAM" id="SSF52540">
    <property type="entry name" value="P-loop containing nucleoside triphosphate hydrolases"/>
    <property type="match status" value="1"/>
</dbReference>
<dbReference type="InterPro" id="IPR014001">
    <property type="entry name" value="Helicase_ATP-bd"/>
</dbReference>
<dbReference type="CDD" id="cd18785">
    <property type="entry name" value="SF2_C"/>
    <property type="match status" value="1"/>
</dbReference>
<dbReference type="RefSeq" id="WP_112707351.1">
    <property type="nucleotide sequence ID" value="NZ_QMEU01000007.1"/>
</dbReference>
<dbReference type="Gene3D" id="3.40.50.300">
    <property type="entry name" value="P-loop containing nucleotide triphosphate hydrolases"/>
    <property type="match status" value="2"/>
</dbReference>
<dbReference type="PROSITE" id="PS51192">
    <property type="entry name" value="HELICASE_ATP_BIND_1"/>
    <property type="match status" value="1"/>
</dbReference>
<name>A0A329KT82_9MYCO</name>
<dbReference type="SUPFAM" id="SSF52980">
    <property type="entry name" value="Restriction endonuclease-like"/>
    <property type="match status" value="1"/>
</dbReference>
<keyword evidence="3" id="KW-0378">Hydrolase</keyword>
<dbReference type="GO" id="GO:0003677">
    <property type="term" value="F:DNA binding"/>
    <property type="evidence" value="ECO:0007669"/>
    <property type="project" value="InterPro"/>
</dbReference>
<dbReference type="GO" id="GO:0016787">
    <property type="term" value="F:hydrolase activity"/>
    <property type="evidence" value="ECO:0007669"/>
    <property type="project" value="InterPro"/>
</dbReference>
<dbReference type="Proteomes" id="UP000250347">
    <property type="component" value="Unassembled WGS sequence"/>
</dbReference>
<comment type="caution">
    <text evidence="3">The sequence shown here is derived from an EMBL/GenBank/DDBJ whole genome shotgun (WGS) entry which is preliminary data.</text>
</comment>
<accession>A0A329KT82</accession>
<dbReference type="Pfam" id="PF04851">
    <property type="entry name" value="ResIII"/>
    <property type="match status" value="1"/>
</dbReference>
<keyword evidence="3" id="KW-0347">Helicase</keyword>
<sequence>MGTFNGLRAKFDSDDDRRRGKQFEDVCKWFLENDPTYRPLLRRVWLWDDWPGRRGIDAGIDLVAEDNDGKLWAIQAKAYASSHSISKRDVDKFVAESSRSKFTHRLLIATTDKRHHIATRLMDDLGIPFIGLTQLREADDYLDWPSTPAVLRPSKLPKPKTPWAYQRTAINDVVKGFKTGDRGQLIMACGTGKTLTAWFITERLQAERVLVLVPSLSLLKQTMREWQTANPRTSFAAMPVCSDETVGTLGEDAAVSHTSDMGVPVTTDPAVIAEFLRKRSGPRVVFSTYQSSPQIAAAFRLGRAPRFDLVIADEAHRCAGPVSSDFATVLDPEKIRARRRLFMSATPRYFTGRILREAKEADYEIASMDDHTRFGDVFHRLSFSEAIDRKLLTDYQVAIIGVDDATYLDWARRGTLVTPDGKRIIDARSLAGQIGLAKAMRKFDLHRVISFHSRVKAAREFAASMPAVLDWMPARHRPKGSLWSKYASGEMSAGERAMLIQHLKRLDDGERGLLANARCLAEGVDVPALDGVAFIDPRRAEVDIVQAVGRAIRKSETKTIGTVVIPVFIDTEEDAHAALDSSAFKPVWDVIKALRAHDTELGEQLDALRREMGRNGGRPQLPSKIHVDVPATVSKDFVNAFRVHVVDATTAPWEFWFGLLEGYVAEHGHARPSYTFSVGDNRLGAWVAKQRSHYSSGRLSQERQQRLEELPGWTWTPRDALWEEGFARLQDYVAQNGTARLPKDCVFNGFPVGAWVTTQRSAHSGRELRAERIQRLEALPGWTWNTRSDKWYFQYALLKKYAAEHGHTRLAALEMYDGVRLGQWVAQQRYHRNKGNVDPARVRLLEKFPDWIWDAVTDQWEEGFRHLQEYVQKHGDALVSQSFRSADGYKLGQWVTIQRTVYRDGDMGEERQARLEALAGWSWDPRDSLWDYWYSALEDYVRVNGSARVPRSDRGSDRADQLANWVQTQRSSYAKGSLRHDRITRLEVLPGWVWDPHEAAWEEGFTKIREYAAVHGDCIVPHSLVQDGYRLGGWVNNQRTNYSKGTLRPEYAKRLESLPGWVWDVIESKWDEGFRNLVDYMKDHDGATPPPRYRQGDYSLGSWVGTQRTTYRAGRLRDDRARRLEALSGWSWDTKADQWERTYELLKQYADRNGTARVPYRYCVDGIQVASWIGTQKGAYRKGTLCSERQRRLEKLPGWTWTLSEDVWEERCALLEKFAAREGHTRVPQKHVEEGIRLGIWVSVQRRDALADVMPPERRKRLEELPGWAWDGRAPKPKP</sequence>
<dbReference type="AlphaFoldDB" id="A0A329KT82"/>
<dbReference type="InterPro" id="IPR011335">
    <property type="entry name" value="Restrct_endonuc-II-like"/>
</dbReference>
<gene>
    <name evidence="3" type="ORF">DQP58_04810</name>
</gene>
<dbReference type="Pfam" id="PF03457">
    <property type="entry name" value="HA"/>
    <property type="match status" value="9"/>
</dbReference>
<evidence type="ECO:0000313" key="4">
    <source>
        <dbReference type="Proteomes" id="UP000250347"/>
    </source>
</evidence>
<dbReference type="InterPro" id="IPR027417">
    <property type="entry name" value="P-loop_NTPase"/>
</dbReference>
<dbReference type="InterPro" id="IPR039442">
    <property type="entry name" value="Mrr-like_dom"/>
</dbReference>
<proteinExistence type="predicted"/>
<dbReference type="GO" id="GO:0004386">
    <property type="term" value="F:helicase activity"/>
    <property type="evidence" value="ECO:0007669"/>
    <property type="project" value="UniProtKB-KW"/>
</dbReference>